<reference evidence="2" key="1">
    <citation type="journal article" date="2019" name="Int. J. Syst. Evol. Microbiol.">
        <title>The Global Catalogue of Microorganisms (GCM) 10K type strain sequencing project: providing services to taxonomists for standard genome sequencing and annotation.</title>
        <authorList>
            <consortium name="The Broad Institute Genomics Platform"/>
            <consortium name="The Broad Institute Genome Sequencing Center for Infectious Disease"/>
            <person name="Wu L."/>
            <person name="Ma J."/>
        </authorList>
    </citation>
    <scope>NUCLEOTIDE SEQUENCE [LARGE SCALE GENOMIC DNA]</scope>
    <source>
        <strain evidence="2">JCM 17808</strain>
    </source>
</reference>
<sequence length="431" mass="46633">MNRPEPSPSSRLRLAARVARSAARAGSRLLAERTAAARLPAAYRPQPADTFIAAAHHAGDDGSLYQLEQWLWPFERLAERLREETGIAEPFGILTRSAPHAQRLTERTDLPVRYSRHSSGLDAFMSAPGLRVVYYANQATQNFQALRYPRPAHVHLSHGESEKISMISNQLKAYDRVFTAGPAARARLLGTLIELPAERLVDVGRPQLDAPRATPEDVLACILGGGDHPAADPRPLVFLAPTWEGDSPAMAYGTLPESGEALVEALHAAGMRVLYRPHPRIGRIDPRFARAHERVSALVSAAPGSRVDDSPNVGWQFDAADACIAEMSSVAFDWLATGKPLVMLRPVHPGAEVLAGGLFDRVPAVRPNMPGAAAEVVAALSVELTGGTGREERLAAGRHYLGDTSPGAQQARFEDRSLELLRLRDAQLADS</sequence>
<accession>A0ABP8JKI2</accession>
<protein>
    <submittedName>
        <fullName evidence="1">CDP-glycerol glycerophosphotransferase family protein</fullName>
    </submittedName>
</protein>
<proteinExistence type="predicted"/>
<dbReference type="Proteomes" id="UP001500642">
    <property type="component" value="Unassembled WGS sequence"/>
</dbReference>
<evidence type="ECO:0000313" key="1">
    <source>
        <dbReference type="EMBL" id="GAA4392020.1"/>
    </source>
</evidence>
<dbReference type="RefSeq" id="WP_345031782.1">
    <property type="nucleotide sequence ID" value="NZ_BAABGL010000015.1"/>
</dbReference>
<organism evidence="1 2">
    <name type="scientific">Brevibacterium pityocampae</name>
    <dbReference type="NCBI Taxonomy" id="506594"/>
    <lineage>
        <taxon>Bacteria</taxon>
        <taxon>Bacillati</taxon>
        <taxon>Actinomycetota</taxon>
        <taxon>Actinomycetes</taxon>
        <taxon>Micrococcales</taxon>
        <taxon>Brevibacteriaceae</taxon>
        <taxon>Brevibacterium</taxon>
    </lineage>
</organism>
<evidence type="ECO:0000313" key="2">
    <source>
        <dbReference type="Proteomes" id="UP001500642"/>
    </source>
</evidence>
<dbReference type="InterPro" id="IPR007554">
    <property type="entry name" value="Glycerophosphate_synth"/>
</dbReference>
<dbReference type="EMBL" id="BAABGL010000015">
    <property type="protein sequence ID" value="GAA4392020.1"/>
    <property type="molecule type" value="Genomic_DNA"/>
</dbReference>
<dbReference type="Gene3D" id="3.40.50.12580">
    <property type="match status" value="1"/>
</dbReference>
<comment type="caution">
    <text evidence="1">The sequence shown here is derived from an EMBL/GenBank/DDBJ whole genome shotgun (WGS) entry which is preliminary data.</text>
</comment>
<gene>
    <name evidence="1" type="ORF">GCM10023167_19830</name>
</gene>
<name>A0ABP8JKI2_9MICO</name>
<keyword evidence="2" id="KW-1185">Reference proteome</keyword>
<dbReference type="Pfam" id="PF04464">
    <property type="entry name" value="Glyphos_transf"/>
    <property type="match status" value="1"/>
</dbReference>
<dbReference type="InterPro" id="IPR043148">
    <property type="entry name" value="TagF_C"/>
</dbReference>
<dbReference type="SUPFAM" id="SSF53756">
    <property type="entry name" value="UDP-Glycosyltransferase/glycogen phosphorylase"/>
    <property type="match status" value="1"/>
</dbReference>